<dbReference type="Pfam" id="PF07728">
    <property type="entry name" value="AAA_5"/>
    <property type="match status" value="1"/>
</dbReference>
<evidence type="ECO:0000259" key="1">
    <source>
        <dbReference type="SMART" id="SM00382"/>
    </source>
</evidence>
<dbReference type="SUPFAM" id="SSF52540">
    <property type="entry name" value="P-loop containing nucleoside triphosphate hydrolases"/>
    <property type="match status" value="1"/>
</dbReference>
<dbReference type="SMART" id="SM00382">
    <property type="entry name" value="AAA"/>
    <property type="match status" value="1"/>
</dbReference>
<keyword evidence="3" id="KW-1185">Reference proteome</keyword>
<dbReference type="InterPro" id="IPR027417">
    <property type="entry name" value="P-loop_NTPase"/>
</dbReference>
<dbReference type="CDD" id="cd00009">
    <property type="entry name" value="AAA"/>
    <property type="match status" value="1"/>
</dbReference>
<dbReference type="Gene3D" id="1.10.8.80">
    <property type="entry name" value="Magnesium chelatase subunit I, C-Terminal domain"/>
    <property type="match status" value="1"/>
</dbReference>
<accession>A0A7G9G7X7</accession>
<dbReference type="InterPro" id="IPR045006">
    <property type="entry name" value="CHLI-like"/>
</dbReference>
<reference evidence="2 3" key="1">
    <citation type="submission" date="2020-08" db="EMBL/GenBank/DDBJ databases">
        <authorList>
            <person name="Liu C."/>
            <person name="Sun Q."/>
        </authorList>
    </citation>
    <scope>NUCLEOTIDE SEQUENCE [LARGE SCALE GENOMIC DNA]</scope>
    <source>
        <strain evidence="2 3">NSJ-38</strain>
    </source>
</reference>
<protein>
    <submittedName>
        <fullName evidence="2">AAA family ATPase</fullName>
    </submittedName>
</protein>
<dbReference type="KEGG" id="qdo:H9Q78_00600"/>
<feature type="domain" description="AAA+ ATPase" evidence="1">
    <location>
        <begin position="30"/>
        <end position="196"/>
    </location>
</feature>
<dbReference type="InterPro" id="IPR041628">
    <property type="entry name" value="ChlI/MoxR_AAA_lid"/>
</dbReference>
<dbReference type="PANTHER" id="PTHR32039">
    <property type="entry name" value="MAGNESIUM-CHELATASE SUBUNIT CHLI"/>
    <property type="match status" value="1"/>
</dbReference>
<dbReference type="InterPro" id="IPR003593">
    <property type="entry name" value="AAA+_ATPase"/>
</dbReference>
<dbReference type="InterPro" id="IPR011704">
    <property type="entry name" value="ATPase_dyneun-rel_AAA"/>
</dbReference>
<evidence type="ECO:0000313" key="3">
    <source>
        <dbReference type="Proteomes" id="UP000515823"/>
    </source>
</evidence>
<dbReference type="Pfam" id="PF17863">
    <property type="entry name" value="AAA_lid_2"/>
    <property type="match status" value="1"/>
</dbReference>
<dbReference type="EMBL" id="CP060634">
    <property type="protein sequence ID" value="QNM06909.1"/>
    <property type="molecule type" value="Genomic_DNA"/>
</dbReference>
<gene>
    <name evidence="2" type="ORF">H9Q78_00600</name>
</gene>
<dbReference type="GO" id="GO:0016887">
    <property type="term" value="F:ATP hydrolysis activity"/>
    <property type="evidence" value="ECO:0007669"/>
    <property type="project" value="InterPro"/>
</dbReference>
<dbReference type="PANTHER" id="PTHR32039:SF9">
    <property type="entry name" value="MAGNESIUM-CHELATASE SUBUNIT CHLI-2, CHLOROPLASTIC"/>
    <property type="match status" value="1"/>
</dbReference>
<evidence type="ECO:0000313" key="2">
    <source>
        <dbReference type="EMBL" id="QNM06909.1"/>
    </source>
</evidence>
<dbReference type="GO" id="GO:0005524">
    <property type="term" value="F:ATP binding"/>
    <property type="evidence" value="ECO:0007669"/>
    <property type="project" value="InterPro"/>
</dbReference>
<organism evidence="2 3">
    <name type="scientific">Qiania dongpingensis</name>
    <dbReference type="NCBI Taxonomy" id="2763669"/>
    <lineage>
        <taxon>Bacteria</taxon>
        <taxon>Bacillati</taxon>
        <taxon>Bacillota</taxon>
        <taxon>Clostridia</taxon>
        <taxon>Lachnospirales</taxon>
        <taxon>Lachnospiraceae</taxon>
        <taxon>Qiania</taxon>
    </lineage>
</organism>
<dbReference type="AlphaFoldDB" id="A0A7G9G7X7"/>
<proteinExistence type="predicted"/>
<dbReference type="Proteomes" id="UP000515823">
    <property type="component" value="Chromosome"/>
</dbReference>
<name>A0A7G9G7X7_9FIRM</name>
<sequence length="311" mass="35076">MVTEYNYPFSAIVGQEDMKTALLLNAINPKLGGVLIRGEKGTAKSTAVRALASLMPEMKVVNLPVGVTEDRVVGTLSLESAIQEGKRRFEPGLLAEADQNLLYIDEINLLDDHIVDLLLDVAAMGVNRVEREGISYSHPSRFVLVGTMNPEEGQLRPQLLDRFGLVTDVKGEQETADRVEVISRRLDFEEDPEPFLEKYRKEEEKLTARILKAKKLFHMVSYSKDILMLAAQIGISLHVDGHRADICMVNTARTLAAWEGRTEVIREDIRRAASYVLPHRMHKRPFSDEVLDWEELDRLCSGEDGGRHEKE</sequence>
<dbReference type="Gene3D" id="3.40.50.300">
    <property type="entry name" value="P-loop containing nucleotide triphosphate hydrolases"/>
    <property type="match status" value="1"/>
</dbReference>